<dbReference type="OrthoDB" id="9971853at2759"/>
<evidence type="ECO:0000313" key="8">
    <source>
        <dbReference type="Proteomes" id="UP000751190"/>
    </source>
</evidence>
<evidence type="ECO:0008006" key="9">
    <source>
        <dbReference type="Google" id="ProtNLM"/>
    </source>
</evidence>
<gene>
    <name evidence="7" type="ORF">KFE25_005118</name>
</gene>
<dbReference type="Pfam" id="PF00150">
    <property type="entry name" value="Cellulase"/>
    <property type="match status" value="1"/>
</dbReference>
<dbReference type="PANTHER" id="PTHR31308">
    <property type="match status" value="1"/>
</dbReference>
<dbReference type="SUPFAM" id="SSF51445">
    <property type="entry name" value="(Trans)glycosidases"/>
    <property type="match status" value="1"/>
</dbReference>
<sequence>MHGKIATLLNGRAAAEHARLHVSTRGSDFVDSAGRVLSLRGVNLGGSSKMPAGATGPTHVRDGFFESMRSVSFVGRPFPLVEANEHFNRMRAWGFNLIRLIITWEAVEHAGPGEYDEAYLEYLAALIERARAYGLAVYIDPHQDVWSRFSGGDGAPGWTFEKVGLDVRSFEPTGAALVHETFGGAGASDADKAKFPRMCWPTNLHKLACATMFTLFWAGDAYAPRTTVDGVPVQAYLQDHYTRAMCKVAAALRHLPNVLGFGTMNEPLPGYIGIKALDKLSGPLKNGLMPTPFEGMALGGGFPTRVGRYTLDSLRCLAAGLPVSTEVLNKGRVSAWLPGRACPWRAHGVWDIDARTGEPTLMRADYFAPRPGCDFGHDFYVPFTKQFAAAVRSAGHDDWLIFVEMPPADLGLCPFPVLDVAHLGGGIVHAPHWYDQLTLFLGKFVRWVSIDVQKGSPHFGTGSVSRLRARQLHELLQQAGTHVGGAPTLIGEVGIPFDMHDREAYAEGKRATLANCEAALRATVDALEASHLSYALWCYTADHTAEWGDGWNREDLSLFSRSAAPEVPLTLDPFGVYLGGRALAAFVRPYVQALAGTLVGTPTYDSTRQTYSLTFRHDATCEAPTILFVPTAVQYRRGFALRVSDGAYECDVQPPEAGTFVVVRYRHDPAHAVHTLLLTPSGTPPPPAPRGRASALIAGTGRCCRALADCLCAPARAPRRACLARVRGEHAEARLLPVERAGSVELLELARSSSARAEAVLAPGASAGGAEPPPLVAAPAAEGEGEGVGDLRGETAMGSASTQQLLLAPHRSMSLGA</sequence>
<keyword evidence="2" id="KW-0378">Hydrolase</keyword>
<dbReference type="AlphaFoldDB" id="A0A8J5X952"/>
<accession>A0A8J5X952</accession>
<organism evidence="7 8">
    <name type="scientific">Diacronema lutheri</name>
    <name type="common">Unicellular marine alga</name>
    <name type="synonym">Monochrysis lutheri</name>
    <dbReference type="NCBI Taxonomy" id="2081491"/>
    <lineage>
        <taxon>Eukaryota</taxon>
        <taxon>Haptista</taxon>
        <taxon>Haptophyta</taxon>
        <taxon>Pavlovophyceae</taxon>
        <taxon>Pavlovales</taxon>
        <taxon>Pavlovaceae</taxon>
        <taxon>Diacronema</taxon>
    </lineage>
</organism>
<protein>
    <recommendedName>
        <fullName evidence="9">Endoglycoceramidase</fullName>
    </recommendedName>
</protein>
<evidence type="ECO:0000313" key="7">
    <source>
        <dbReference type="EMBL" id="KAG8457849.1"/>
    </source>
</evidence>
<dbReference type="InterPro" id="IPR018087">
    <property type="entry name" value="Glyco_hydro_5_CS"/>
</dbReference>
<feature type="region of interest" description="Disordered" evidence="4">
    <location>
        <begin position="764"/>
        <end position="793"/>
    </location>
</feature>
<dbReference type="InterPro" id="IPR001547">
    <property type="entry name" value="Glyco_hydro_5"/>
</dbReference>
<dbReference type="EMBL" id="JAGTXO010000062">
    <property type="protein sequence ID" value="KAG8457849.1"/>
    <property type="molecule type" value="Genomic_DNA"/>
</dbReference>
<dbReference type="PROSITE" id="PS00659">
    <property type="entry name" value="GLYCOSYL_HYDROL_F5"/>
    <property type="match status" value="1"/>
</dbReference>
<dbReference type="GO" id="GO:0008422">
    <property type="term" value="F:beta-glucosidase activity"/>
    <property type="evidence" value="ECO:0007669"/>
    <property type="project" value="TreeGrafter"/>
</dbReference>
<dbReference type="Proteomes" id="UP000751190">
    <property type="component" value="Unassembled WGS sequence"/>
</dbReference>
<evidence type="ECO:0000256" key="3">
    <source>
        <dbReference type="ARBA" id="ARBA00023295"/>
    </source>
</evidence>
<dbReference type="InterPro" id="IPR041036">
    <property type="entry name" value="GH5_C"/>
</dbReference>
<dbReference type="InterPro" id="IPR013780">
    <property type="entry name" value="Glyco_hydro_b"/>
</dbReference>
<feature type="domain" description="Glycoside hydrolase family 5 C-terminal" evidence="6">
    <location>
        <begin position="588"/>
        <end position="675"/>
    </location>
</feature>
<dbReference type="GO" id="GO:0016042">
    <property type="term" value="P:lipid catabolic process"/>
    <property type="evidence" value="ECO:0007669"/>
    <property type="project" value="UniProtKB-ARBA"/>
</dbReference>
<dbReference type="Gene3D" id="3.20.20.80">
    <property type="entry name" value="Glycosidases"/>
    <property type="match status" value="2"/>
</dbReference>
<feature type="domain" description="Glycoside hydrolase family 5" evidence="5">
    <location>
        <begin position="75"/>
        <end position="146"/>
    </location>
</feature>
<dbReference type="GO" id="GO:0000272">
    <property type="term" value="P:polysaccharide catabolic process"/>
    <property type="evidence" value="ECO:0007669"/>
    <property type="project" value="InterPro"/>
</dbReference>
<dbReference type="InterPro" id="IPR017853">
    <property type="entry name" value="GH"/>
</dbReference>
<dbReference type="Gene3D" id="2.60.40.1180">
    <property type="entry name" value="Golgi alpha-mannosidase II"/>
    <property type="match status" value="1"/>
</dbReference>
<keyword evidence="8" id="KW-1185">Reference proteome</keyword>
<name>A0A8J5X952_DIALT</name>
<dbReference type="OMA" id="AACRYFA"/>
<proteinExistence type="inferred from homology"/>
<dbReference type="Pfam" id="PF18564">
    <property type="entry name" value="Glyco_hydro_5_C"/>
    <property type="match status" value="1"/>
</dbReference>
<keyword evidence="3" id="KW-0326">Glycosidase</keyword>
<evidence type="ECO:0000256" key="1">
    <source>
        <dbReference type="ARBA" id="ARBA00005641"/>
    </source>
</evidence>
<comment type="similarity">
    <text evidence="1">Belongs to the glycosyl hydrolase 5 (cellulase A) family.</text>
</comment>
<comment type="caution">
    <text evidence="7">The sequence shown here is derived from an EMBL/GenBank/DDBJ whole genome shotgun (WGS) entry which is preliminary data.</text>
</comment>
<evidence type="ECO:0000256" key="2">
    <source>
        <dbReference type="ARBA" id="ARBA00022801"/>
    </source>
</evidence>
<evidence type="ECO:0000259" key="6">
    <source>
        <dbReference type="Pfam" id="PF18564"/>
    </source>
</evidence>
<evidence type="ECO:0000259" key="5">
    <source>
        <dbReference type="Pfam" id="PF00150"/>
    </source>
</evidence>
<evidence type="ECO:0000256" key="4">
    <source>
        <dbReference type="SAM" id="MobiDB-lite"/>
    </source>
</evidence>
<reference evidence="7" key="1">
    <citation type="submission" date="2021-05" db="EMBL/GenBank/DDBJ databases">
        <title>The genome of the haptophyte Pavlova lutheri (Diacronema luteri, Pavlovales) - a model for lipid biosynthesis in eukaryotic algae.</title>
        <authorList>
            <person name="Hulatt C.J."/>
            <person name="Posewitz M.C."/>
        </authorList>
    </citation>
    <scope>NUCLEOTIDE SEQUENCE</scope>
    <source>
        <strain evidence="7">NIVA-4/92</strain>
    </source>
</reference>
<dbReference type="PANTHER" id="PTHR31308:SF5">
    <property type="entry name" value="ERGOSTERYL-BETA-GLUCOSIDASE"/>
    <property type="match status" value="1"/>
</dbReference>
<dbReference type="GO" id="GO:1901136">
    <property type="term" value="P:carbohydrate derivative catabolic process"/>
    <property type="evidence" value="ECO:0007669"/>
    <property type="project" value="UniProtKB-ARBA"/>
</dbReference>
<dbReference type="InterPro" id="IPR052066">
    <property type="entry name" value="Glycosphingolipid_Hydrolases"/>
</dbReference>